<dbReference type="GO" id="GO:0042575">
    <property type="term" value="C:DNA polymerase complex"/>
    <property type="evidence" value="ECO:0007669"/>
    <property type="project" value="UniProtKB-ARBA"/>
</dbReference>
<reference evidence="4" key="1">
    <citation type="submission" date="2025-08" db="UniProtKB">
        <authorList>
            <consortium name="RefSeq"/>
        </authorList>
    </citation>
    <scope>IDENTIFICATION</scope>
</reference>
<dbReference type="PANTHER" id="PTHR47331:SF4">
    <property type="entry name" value="PEPTIDASE S1 DOMAIN-CONTAINING PROTEIN"/>
    <property type="match status" value="1"/>
</dbReference>
<sequence>MVCHREGRSPILGTSPTDITSACQSAPCAGSLGTLLQTAYVWVVNGSEKIICRAILDPGSQRSFVSNKIVKLLNLKPVAQVDLKVHGIAGQVSNNLMNIVQLRLQSRFSDQHIVIGCLQVPTVIEGQIPRAVCPSDLSPLADSREPDFSDVIDVLIGADALHSVYCGMYRRAGEYTASPTIFGWVLWGNGGSNVYTNSVITSCGILQDSMSKSNDLAVYAPSRAKNHSDDLEFLWKTEVLGIENSEANDNRSSLEAMEKFFKDTIKLSPEGRLIVSLPFRENKHTLGDNQKLAYSRLMGLLKNLKKKPTVAKKSLNKEEKIRLVKDGGARSKDEASLNDVLEKGPNYLPDLITVLIQFRRSPIVIVADIKSAFNQFLIDEKHRTFLRFYWPAGISQNPNAPVLEYWAKVLDFGLVCSPWLHCAGVRHHLDLQMVKRPRHADLLAEIKRTFYMDDLAVGCSSLNQGKRLVEFLIEVFREGHFPLGKWKTNSKELASFIEKITSDDKPEISFENPKAKFLGVSWNQKEDVLFIDTTDTASFFRNNPPTKRNLLKALSQIYDPLGIIASISINFKILTQTLWTRKIDWDAILDPETASEYRRIAGFLDGSDRIAIRRNMFGTASGGSRREIHVFADSSLKAYGAIAYLKETNVNSPSDKCSVSFLMAKARVAPLKGHWTIHRLELMAAVIASRMANHLRNSIPEKIDEIFLYSDNSAVLGWLRSSPEKWKPFVANRVKEILGYSSPDRWSYIQSEENPADLLSRGSALETDSLKQFWLEGPSWLRDNRSQRSHVLNAPSESEEMLREKKVEITAAVASRVQDESTFSSKFSSWAKLVRVTAFMRRWLPKNRNKFKSGDNSITPEEFMEAEIAVVKTIQRQHFAAELDAGASNLSKASALKTLNPFVDDSGILRCRSRLEKSSNINYEVKFPVILPVKDSLVQLLIRSIHETQCLHSGGTAGALHALRQRFLILSARREVNRAIHGCKVCARFKAKAAAEPMPPLPAFRIEESPPFAVTGVDHAGPIYIKNAAGEKTKSYILLFVCAVTRALRLELVADLSTYEFLLALRRFMSRNPSVKHIISDNARTFLKAEKELKSLFEKAKHPDCQSLLSKKGMKWSHSTERAPWHGAFWERLVQVVKRPLRKILGIHALPFRETETLLFEIEKWSTTGRFQPSWSIPMSLEHCPPHACYTDTLANRPFRTQKRIAQLVQQIRESFGLPTSKITTCVTDNGSNFIKAFAEFGVDAAVLDRDEVEPRNNDEAHELSEDEVEGGDSDGGESGTTDNSEELEDGSDLNDEEAGGSSSQAEEADVERVLNINRELALRHEIAMAKWNILWKLSRLPKT</sequence>
<dbReference type="GO" id="GO:0015074">
    <property type="term" value="P:DNA integration"/>
    <property type="evidence" value="ECO:0007669"/>
    <property type="project" value="InterPro"/>
</dbReference>
<accession>A0AAJ7WH82</accession>
<dbReference type="InterPro" id="IPR043502">
    <property type="entry name" value="DNA/RNA_pol_sf"/>
</dbReference>
<dbReference type="InterPro" id="IPR012337">
    <property type="entry name" value="RNaseH-like_sf"/>
</dbReference>
<feature type="compositionally biased region" description="Acidic residues" evidence="1">
    <location>
        <begin position="1284"/>
        <end position="1299"/>
    </location>
</feature>
<dbReference type="PROSITE" id="PS50994">
    <property type="entry name" value="INTEGRASE"/>
    <property type="match status" value="1"/>
</dbReference>
<dbReference type="KEGG" id="goe:100908309"/>
<feature type="compositionally biased region" description="Basic and acidic residues" evidence="1">
    <location>
        <begin position="1251"/>
        <end position="1264"/>
    </location>
</feature>
<dbReference type="InterPro" id="IPR001584">
    <property type="entry name" value="Integrase_cat-core"/>
</dbReference>
<dbReference type="InterPro" id="IPR041588">
    <property type="entry name" value="Integrase_H2C2"/>
</dbReference>
<dbReference type="Proteomes" id="UP000694867">
    <property type="component" value="Unplaced"/>
</dbReference>
<dbReference type="Pfam" id="PF05380">
    <property type="entry name" value="Peptidase_A17"/>
    <property type="match status" value="1"/>
</dbReference>
<keyword evidence="3" id="KW-1185">Reference proteome</keyword>
<dbReference type="InterPro" id="IPR008042">
    <property type="entry name" value="Retrotrans_Pao"/>
</dbReference>
<dbReference type="Pfam" id="PF00078">
    <property type="entry name" value="RVT_1"/>
    <property type="match status" value="1"/>
</dbReference>
<evidence type="ECO:0000313" key="4">
    <source>
        <dbReference type="RefSeq" id="XP_028966870.1"/>
    </source>
</evidence>
<name>A0AAJ7WH82_9ACAR</name>
<organism evidence="3 4">
    <name type="scientific">Galendromus occidentalis</name>
    <name type="common">western predatory mite</name>
    <dbReference type="NCBI Taxonomy" id="34638"/>
    <lineage>
        <taxon>Eukaryota</taxon>
        <taxon>Metazoa</taxon>
        <taxon>Ecdysozoa</taxon>
        <taxon>Arthropoda</taxon>
        <taxon>Chelicerata</taxon>
        <taxon>Arachnida</taxon>
        <taxon>Acari</taxon>
        <taxon>Parasitiformes</taxon>
        <taxon>Mesostigmata</taxon>
        <taxon>Gamasina</taxon>
        <taxon>Phytoseioidea</taxon>
        <taxon>Phytoseiidae</taxon>
        <taxon>Typhlodrominae</taxon>
        <taxon>Galendromus</taxon>
    </lineage>
</organism>
<gene>
    <name evidence="4" type="primary">LOC100908309</name>
</gene>
<dbReference type="PANTHER" id="PTHR47331">
    <property type="entry name" value="PHD-TYPE DOMAIN-CONTAINING PROTEIN"/>
    <property type="match status" value="1"/>
</dbReference>
<dbReference type="GO" id="GO:0003676">
    <property type="term" value="F:nucleic acid binding"/>
    <property type="evidence" value="ECO:0007669"/>
    <property type="project" value="InterPro"/>
</dbReference>
<feature type="compositionally biased region" description="Acidic residues" evidence="1">
    <location>
        <begin position="1265"/>
        <end position="1276"/>
    </location>
</feature>
<dbReference type="GeneID" id="100908309"/>
<dbReference type="Gene3D" id="3.30.420.10">
    <property type="entry name" value="Ribonuclease H-like superfamily/Ribonuclease H"/>
    <property type="match status" value="1"/>
</dbReference>
<dbReference type="InterPro" id="IPR036397">
    <property type="entry name" value="RNaseH_sf"/>
</dbReference>
<dbReference type="GO" id="GO:0071897">
    <property type="term" value="P:DNA biosynthetic process"/>
    <property type="evidence" value="ECO:0007669"/>
    <property type="project" value="UniProtKB-ARBA"/>
</dbReference>
<feature type="domain" description="Integrase catalytic" evidence="2">
    <location>
        <begin position="1006"/>
        <end position="1186"/>
    </location>
</feature>
<evidence type="ECO:0000259" key="2">
    <source>
        <dbReference type="PROSITE" id="PS50994"/>
    </source>
</evidence>
<dbReference type="SUPFAM" id="SSF53098">
    <property type="entry name" value="Ribonuclease H-like"/>
    <property type="match status" value="1"/>
</dbReference>
<proteinExistence type="predicted"/>
<dbReference type="SUPFAM" id="SSF56672">
    <property type="entry name" value="DNA/RNA polymerases"/>
    <property type="match status" value="1"/>
</dbReference>
<evidence type="ECO:0000313" key="3">
    <source>
        <dbReference type="Proteomes" id="UP000694867"/>
    </source>
</evidence>
<dbReference type="InterPro" id="IPR000477">
    <property type="entry name" value="RT_dom"/>
</dbReference>
<evidence type="ECO:0000256" key="1">
    <source>
        <dbReference type="SAM" id="MobiDB-lite"/>
    </source>
</evidence>
<dbReference type="RefSeq" id="XP_028966870.1">
    <property type="nucleotide sequence ID" value="XM_029111037.1"/>
</dbReference>
<protein>
    <submittedName>
        <fullName evidence="4">Uncharacterized protein LOC100908309</fullName>
    </submittedName>
</protein>
<feature type="region of interest" description="Disordered" evidence="1">
    <location>
        <begin position="1251"/>
        <end position="1312"/>
    </location>
</feature>
<dbReference type="Pfam" id="PF17921">
    <property type="entry name" value="Integrase_H2C2"/>
    <property type="match status" value="1"/>
</dbReference>